<keyword evidence="2" id="KW-1185">Reference proteome</keyword>
<organism evidence="1 2">
    <name type="scientific">Penicillium flavigenum</name>
    <dbReference type="NCBI Taxonomy" id="254877"/>
    <lineage>
        <taxon>Eukaryota</taxon>
        <taxon>Fungi</taxon>
        <taxon>Dikarya</taxon>
        <taxon>Ascomycota</taxon>
        <taxon>Pezizomycotina</taxon>
        <taxon>Eurotiomycetes</taxon>
        <taxon>Eurotiomycetidae</taxon>
        <taxon>Eurotiales</taxon>
        <taxon>Aspergillaceae</taxon>
        <taxon>Penicillium</taxon>
    </lineage>
</organism>
<dbReference type="Proteomes" id="UP000191342">
    <property type="component" value="Unassembled WGS sequence"/>
</dbReference>
<reference evidence="2" key="1">
    <citation type="journal article" date="2017" name="Nat. Microbiol.">
        <title>Global analysis of biosynthetic gene clusters reveals vast potential of secondary metabolite production in Penicillium species.</title>
        <authorList>
            <person name="Nielsen J.C."/>
            <person name="Grijseels S."/>
            <person name="Prigent S."/>
            <person name="Ji B."/>
            <person name="Dainat J."/>
            <person name="Nielsen K.F."/>
            <person name="Frisvad J.C."/>
            <person name="Workman M."/>
            <person name="Nielsen J."/>
        </authorList>
    </citation>
    <scope>NUCLEOTIDE SEQUENCE [LARGE SCALE GENOMIC DNA]</scope>
    <source>
        <strain evidence="2">IBT 14082</strain>
    </source>
</reference>
<dbReference type="EMBL" id="MLQL01000019">
    <property type="protein sequence ID" value="OQE19328.1"/>
    <property type="molecule type" value="Genomic_DNA"/>
</dbReference>
<accession>A0A1V6SZ24</accession>
<proteinExistence type="predicted"/>
<sequence>MDNTTLQMPPGLSLHLAIDRPDLWDEARTDPTHELWIWLRDPWNNGSSRMRFWKEIEELDELKRYQAMVVRDSDNAVVATANCVPFFCPELAKDSTSSEWFSSLPDGGWDTILARGVRQAQARESVPLLDAHLWTEDQRRDSPVAYLRDLPNALSGLYVQVSESYRGLRIADVLLANFKELARRNNLKTVVVPLRPTMKCKYQNVHPEQYFSWVQGKPNESGFTWSPTEASDAQNPLPFDPWLRKHIRMGARVAKIAPESFKLEGTAAQWQQWLGQENVLLNETVGEKSGQVAFSGENVEGKALDWFNDTVKWDPKTQTGRYLESDIWVVHDV</sequence>
<protein>
    <submittedName>
        <fullName evidence="1">Uncharacterized protein</fullName>
    </submittedName>
</protein>
<gene>
    <name evidence="1" type="ORF">PENFLA_c019G07720</name>
</gene>
<evidence type="ECO:0000313" key="2">
    <source>
        <dbReference type="Proteomes" id="UP000191342"/>
    </source>
</evidence>
<comment type="caution">
    <text evidence="1">The sequence shown here is derived from an EMBL/GenBank/DDBJ whole genome shotgun (WGS) entry which is preliminary data.</text>
</comment>
<dbReference type="OrthoDB" id="5333917at2759"/>
<dbReference type="AlphaFoldDB" id="A0A1V6SZ24"/>
<dbReference type="InterPro" id="IPR016181">
    <property type="entry name" value="Acyl_CoA_acyltransferase"/>
</dbReference>
<name>A0A1V6SZ24_9EURO</name>
<dbReference type="Gene3D" id="3.40.630.30">
    <property type="match status" value="1"/>
</dbReference>
<evidence type="ECO:0000313" key="1">
    <source>
        <dbReference type="EMBL" id="OQE19328.1"/>
    </source>
</evidence>
<dbReference type="SUPFAM" id="SSF55729">
    <property type="entry name" value="Acyl-CoA N-acyltransferases (Nat)"/>
    <property type="match status" value="1"/>
</dbReference>